<dbReference type="Pfam" id="PF25496">
    <property type="entry name" value="URGCP"/>
    <property type="match status" value="1"/>
</dbReference>
<sequence length="1553" mass="179930">MGRKKKRQHKKSKRKVLPPPDLSDTSSVQRNIMDILILNLGLVEYYDKKLTHITDVTVQSLSDLPWLFLKRLMMLQRTARSVTCSSSDRTEDSEWNDDQETESDCPQSVNPLDILTAVFLCSDSFLQQEMIMKMCMCQFAVPLLLPNSKNNQITLMLWAMRDIVKKYRPHSLSDSSKFVEERIALSEIPLVSFVRLGRCNISKSEILNKLLSNPQQYTETFVHFNMDCGNINKKISNGLVEMTWYLPCGKKNIDVFPEPVAIANLRGDIQSFETQYTFLCEASAAVFVFFEPQFLDSQLISVPSQRHIPQLFFVGDSNNEIIKATVNELKLKKSNFIFKAKQNDAEFVGKIKSKLQDAIEDNNHKMSVVRLAEIAHNLGILVDEDAEECQRAKARADEITSKINDIVQFKMEELPLQGEILIKLAKLEKEECQLKKVGDKSVEDYKSDLQIEKRKLREEQYRTDMSTTMGCFISAISSPEKAYFLKWLRINLENRSHEVLPRLRELYKQKCQDVCKNKTGIAELDKKISNSSLGVEHFIREMSQLYEAAVSLSEDALYRKQLQHLPKLCAELLLDGFSLELVDGDSSNIPEKWLSSVFSELNTLVEPKNKIMVVTVLGVQSSGKSTLLNTMFGVQFAVSSGRCTRGAFMQLIKVAEECNAELNCDYIVIIDTEGLKSPELAQLDNSHEHDNELATLVVGLSDVTIVNIAMENSTEMKDILQIIVHAFLRMKEIGKKHTCLFVHQNVADVSAHDSNMRDRKFLLEQLNEMTQAAAKMENKLEFNKFTDVMNYDTGEGDHYIPGLWHGNPPMAPVSIGYSESVYDLKKHLMEIFRHYKSSNMNEFIRWTKDLWTAVKFEKFIFSFRNSLVADAYIKLCTEYNTWDWTLRKEMHTWALEAETKILNHGKFENSEQCTIEDFCCHLLQKADVELSEGEAEISNKIKSYYEQGEGHVELVESYRQDFINSAKSLKKELSDSITNKLNAALLRRNAMMKVEGIKKTYMDTMEKNVLDLLKFCRENKSDMSDSMLDEEFKKMWQETVRTFSYTGLQKQDIIQRVLLLLRKNLESRGSSMVQHLDKVKDLNVYVKEKFTASKDMWCLSKLYYKSQIKIVQEMSDKLIRDCWEFVEAKRESKDDYDDTYIRKILNMIDERLKSHEDLKVDVELPLKLHICGFASREFQDIHNQFVQKNNPRTALEDFKQTYRCNFIDLYLERDQCQKTADEFMNSCIRPALEKYMSDVLGMKMADEMKTGENTHIFKTRASFQIFVLKNLLDSKFETYLRFIKSYETFVKDFIFDKVREHFTAENRMFKLEEKLLIDVIREITQAIEEAEQDSTINDIKGFIEVICRKLQERLVIPRDIVDKIGTLNNANPQNIAKCLHCSLQDMDKLLKASFQKSSFESRIKHLQTKPQDVLFKRLQGCGKQCPFCQAPCEAGGEAHSKHFVSIHRPEGLGRCRFHSSKKLVTDICTSSVNSDSRFKCHATKDQWHPYKEYNTIYPDWRIDREPNIEPSAYWIYVMVQFNEQFAEEYDAKPADIPPAWKNITKIQADESLK</sequence>
<dbReference type="PANTHER" id="PTHR14819:SF9">
    <property type="entry name" value="UP-REGULATOR OF CELL PROLIFERATION-LIKE"/>
    <property type="match status" value="1"/>
</dbReference>
<dbReference type="SUPFAM" id="SSF52540">
    <property type="entry name" value="P-loop containing nucleoside triphosphate hydrolases"/>
    <property type="match status" value="1"/>
</dbReference>
<feature type="region of interest" description="Disordered" evidence="2">
    <location>
        <begin position="1"/>
        <end position="24"/>
    </location>
</feature>
<evidence type="ECO:0000256" key="1">
    <source>
        <dbReference type="ARBA" id="ARBA00006828"/>
    </source>
</evidence>
<dbReference type="InterPro" id="IPR027417">
    <property type="entry name" value="P-loop_NTPase"/>
</dbReference>
<name>A0A8C1YHM5_CYPCA</name>
<dbReference type="Ensembl" id="ENSCCRT00015006922.1">
    <property type="protein sequence ID" value="ENSCCRP00015006655.1"/>
    <property type="gene ID" value="ENSCCRG00015003367.1"/>
</dbReference>
<dbReference type="Pfam" id="PF25974">
    <property type="entry name" value="URGCP_9th"/>
    <property type="match status" value="1"/>
</dbReference>
<dbReference type="InterPro" id="IPR058641">
    <property type="entry name" value="GVIN1_dom"/>
</dbReference>
<dbReference type="Pfam" id="PF25683">
    <property type="entry name" value="URGCP_GTPase"/>
    <property type="match status" value="1"/>
</dbReference>
<dbReference type="InterPro" id="IPR052986">
    <property type="entry name" value="VLIG_GTPase"/>
</dbReference>
<reference evidence="4" key="1">
    <citation type="submission" date="2025-05" db="UniProtKB">
        <authorList>
            <consortium name="Ensembl"/>
        </authorList>
    </citation>
    <scope>IDENTIFICATION</scope>
</reference>
<evidence type="ECO:0000259" key="3">
    <source>
        <dbReference type="PROSITE" id="PS51717"/>
    </source>
</evidence>
<accession>A0A8C1YHM5</accession>
<protein>
    <recommendedName>
        <fullName evidence="3">VLIG-type G domain-containing protein</fullName>
    </recommendedName>
</protein>
<evidence type="ECO:0000313" key="4">
    <source>
        <dbReference type="Ensembl" id="ENSCCRP00015006656.1"/>
    </source>
</evidence>
<evidence type="ECO:0000256" key="2">
    <source>
        <dbReference type="SAM" id="MobiDB-lite"/>
    </source>
</evidence>
<dbReference type="Proteomes" id="UP000694700">
    <property type="component" value="Unplaced"/>
</dbReference>
<dbReference type="InterPro" id="IPR057365">
    <property type="entry name" value="URGCP"/>
</dbReference>
<dbReference type="Ensembl" id="ENSCCRT00015006923.1">
    <property type="protein sequence ID" value="ENSCCRP00015006656.1"/>
    <property type="gene ID" value="ENSCCRG00015003367.1"/>
</dbReference>
<dbReference type="InterPro" id="IPR030383">
    <property type="entry name" value="G_VLIG_dom"/>
</dbReference>
<evidence type="ECO:0000313" key="5">
    <source>
        <dbReference type="Proteomes" id="UP000694700"/>
    </source>
</evidence>
<dbReference type="PROSITE" id="PS51717">
    <property type="entry name" value="G_VLIG"/>
    <property type="match status" value="1"/>
</dbReference>
<feature type="domain" description="VLIG-type G" evidence="3">
    <location>
        <begin position="608"/>
        <end position="851"/>
    </location>
</feature>
<dbReference type="Gene3D" id="3.40.50.300">
    <property type="entry name" value="P-loop containing nucleotide triphosphate hydrolases"/>
    <property type="match status" value="1"/>
</dbReference>
<feature type="compositionally biased region" description="Acidic residues" evidence="2">
    <location>
        <begin position="91"/>
        <end position="103"/>
    </location>
</feature>
<dbReference type="GO" id="GO:0005525">
    <property type="term" value="F:GTP binding"/>
    <property type="evidence" value="ECO:0007669"/>
    <property type="project" value="InterPro"/>
</dbReference>
<proteinExistence type="inferred from homology"/>
<organism evidence="4 5">
    <name type="scientific">Cyprinus carpio</name>
    <name type="common">Common carp</name>
    <dbReference type="NCBI Taxonomy" id="7962"/>
    <lineage>
        <taxon>Eukaryota</taxon>
        <taxon>Metazoa</taxon>
        <taxon>Chordata</taxon>
        <taxon>Craniata</taxon>
        <taxon>Vertebrata</taxon>
        <taxon>Euteleostomi</taxon>
        <taxon>Actinopterygii</taxon>
        <taxon>Neopterygii</taxon>
        <taxon>Teleostei</taxon>
        <taxon>Ostariophysi</taxon>
        <taxon>Cypriniformes</taxon>
        <taxon>Cyprinidae</taxon>
        <taxon>Cyprininae</taxon>
        <taxon>Cyprinus</taxon>
    </lineage>
</organism>
<dbReference type="PANTHER" id="PTHR14819">
    <property type="entry name" value="GTP-BINDING"/>
    <property type="match status" value="1"/>
</dbReference>
<feature type="region of interest" description="Disordered" evidence="2">
    <location>
        <begin position="86"/>
        <end position="107"/>
    </location>
</feature>
<comment type="similarity">
    <text evidence="1">Belongs to the TRAFAC class dynamin-like GTPase superfamily. Very large inducible GTPase (VLIG) family.</text>
</comment>
<feature type="compositionally biased region" description="Basic residues" evidence="2">
    <location>
        <begin position="1"/>
        <end position="16"/>
    </location>
</feature>